<dbReference type="OrthoDB" id="2565191at2759"/>
<keyword evidence="3" id="KW-1185">Reference proteome</keyword>
<feature type="region of interest" description="Disordered" evidence="1">
    <location>
        <begin position="1"/>
        <end position="34"/>
    </location>
</feature>
<reference evidence="3" key="1">
    <citation type="journal article" date="2014" name="BMC Genomics">
        <title>The genome sequence of the biocontrol fungus Metarhizium anisopliae and comparative genomics of Metarhizium species.</title>
        <authorList>
            <person name="Pattemore J.A."/>
            <person name="Hane J.K."/>
            <person name="Williams A.H."/>
            <person name="Wilson B.A."/>
            <person name="Stodart B.J."/>
            <person name="Ash G.J."/>
        </authorList>
    </citation>
    <scope>NUCLEOTIDE SEQUENCE [LARGE SCALE GENOMIC DNA]</scope>
    <source>
        <strain evidence="3">BRIP 53293</strain>
    </source>
</reference>
<evidence type="ECO:0000313" key="2">
    <source>
        <dbReference type="EMBL" id="KJK84623.1"/>
    </source>
</evidence>
<dbReference type="STRING" id="1291518.A0A0D9PET3"/>
<dbReference type="Proteomes" id="UP000054544">
    <property type="component" value="Unassembled WGS sequence"/>
</dbReference>
<dbReference type="EMBL" id="KE384718">
    <property type="protein sequence ID" value="KJK84623.1"/>
    <property type="molecule type" value="Genomic_DNA"/>
</dbReference>
<name>A0A0D9PET3_METAN</name>
<evidence type="ECO:0000256" key="1">
    <source>
        <dbReference type="SAM" id="MobiDB-lite"/>
    </source>
</evidence>
<accession>A0A0D9PET3</accession>
<dbReference type="InterPro" id="IPR022793">
    <property type="entry name" value="Rrn10"/>
</dbReference>
<feature type="compositionally biased region" description="Basic and acidic residues" evidence="1">
    <location>
        <begin position="1"/>
        <end position="11"/>
    </location>
</feature>
<organism evidence="2 3">
    <name type="scientific">Metarhizium anisopliae BRIP 53293</name>
    <dbReference type="NCBI Taxonomy" id="1291518"/>
    <lineage>
        <taxon>Eukaryota</taxon>
        <taxon>Fungi</taxon>
        <taxon>Dikarya</taxon>
        <taxon>Ascomycota</taxon>
        <taxon>Pezizomycotina</taxon>
        <taxon>Sordariomycetes</taxon>
        <taxon>Hypocreomycetidae</taxon>
        <taxon>Hypocreales</taxon>
        <taxon>Clavicipitaceae</taxon>
        <taxon>Metarhizium</taxon>
    </lineage>
</organism>
<proteinExistence type="predicted"/>
<gene>
    <name evidence="2" type="ORF">H634G_00144</name>
</gene>
<evidence type="ECO:0000313" key="3">
    <source>
        <dbReference type="Proteomes" id="UP000054544"/>
    </source>
</evidence>
<dbReference type="GO" id="GO:0006360">
    <property type="term" value="P:transcription by RNA polymerase I"/>
    <property type="evidence" value="ECO:0007669"/>
    <property type="project" value="InterPro"/>
</dbReference>
<sequence>MDTYAEDKEHPSITAEEDNAQDSGVSDARKPILPRRRLATLYDAVAGRVTKDTALRNEISDQKSSHGHSHQRQERQRKVTRHSTRGTPIAPHEVLFRRKDAPERYAEHDVYNAHERDLPRGGRDILPHSDLLKSVHAYSSKFYGAMERRRNEMNRETEVGGGATGGRSVDERSMDETALLAFGILLEEASREVLGQRGDLVFTEGVVGADGSSGDEVAQRTESTEIGKEEEIGRLQRLSNQHLQCYYDSSAGKFSFRASR</sequence>
<protein>
    <submittedName>
        <fullName evidence="2">Uncharacterized protein</fullName>
    </submittedName>
</protein>
<dbReference type="PANTHER" id="PTHR28054:SF1">
    <property type="entry name" value="RNA POLYMERASE I-SPECIFIC TRANSCRIPTION INITIATION FACTOR RRN10"/>
    <property type="match status" value="1"/>
</dbReference>
<feature type="region of interest" description="Disordered" evidence="1">
    <location>
        <begin position="60"/>
        <end position="91"/>
    </location>
</feature>
<dbReference type="PANTHER" id="PTHR28054">
    <property type="entry name" value="RNA POLYMERASE I-SPECIFIC TRANSCRIPTION INITIATION FACTOR RRN10"/>
    <property type="match status" value="1"/>
</dbReference>
<dbReference type="AlphaFoldDB" id="A0A0D9PET3"/>